<evidence type="ECO:0000259" key="1">
    <source>
        <dbReference type="Pfam" id="PF00535"/>
    </source>
</evidence>
<keyword evidence="3" id="KW-1185">Reference proteome</keyword>
<dbReference type="EMBL" id="JACBAZ010000004">
    <property type="protein sequence ID" value="NWK56250.1"/>
    <property type="molecule type" value="Genomic_DNA"/>
</dbReference>
<dbReference type="PANTHER" id="PTHR10859">
    <property type="entry name" value="GLYCOSYL TRANSFERASE"/>
    <property type="match status" value="1"/>
</dbReference>
<gene>
    <name evidence="2" type="ORF">HW115_11560</name>
</gene>
<dbReference type="SUPFAM" id="SSF53448">
    <property type="entry name" value="Nucleotide-diphospho-sugar transferases"/>
    <property type="match status" value="1"/>
</dbReference>
<dbReference type="GO" id="GO:0006487">
    <property type="term" value="P:protein N-linked glycosylation"/>
    <property type="evidence" value="ECO:0007669"/>
    <property type="project" value="TreeGrafter"/>
</dbReference>
<feature type="domain" description="Glycosyltransferase 2-like" evidence="1">
    <location>
        <begin position="40"/>
        <end position="141"/>
    </location>
</feature>
<accession>A0A851GN37</accession>
<protein>
    <submittedName>
        <fullName evidence="2">Glycosyltransferase</fullName>
    </submittedName>
</protein>
<dbReference type="RefSeq" id="WP_227021447.1">
    <property type="nucleotide sequence ID" value="NZ_JACBAZ010000004.1"/>
</dbReference>
<keyword evidence="2" id="KW-0808">Transferase</keyword>
<comment type="caution">
    <text evidence="2">The sequence shown here is derived from an EMBL/GenBank/DDBJ whole genome shotgun (WGS) entry which is preliminary data.</text>
</comment>
<reference evidence="2 3" key="1">
    <citation type="submission" date="2020-07" db="EMBL/GenBank/DDBJ databases">
        <title>Roseicoccus Jingziensis gen. nov., sp. nov., isolated from coastal seawater.</title>
        <authorList>
            <person name="Feng X."/>
        </authorList>
    </citation>
    <scope>NUCLEOTIDE SEQUENCE [LARGE SCALE GENOMIC DNA]</scope>
    <source>
        <strain evidence="2 3">N1E253</strain>
    </source>
</reference>
<dbReference type="InterPro" id="IPR029044">
    <property type="entry name" value="Nucleotide-diphossugar_trans"/>
</dbReference>
<evidence type="ECO:0000313" key="2">
    <source>
        <dbReference type="EMBL" id="NWK56250.1"/>
    </source>
</evidence>
<proteinExistence type="predicted"/>
<dbReference type="AlphaFoldDB" id="A0A851GN37"/>
<dbReference type="PANTHER" id="PTHR10859:SF91">
    <property type="entry name" value="DOLICHYL-PHOSPHATE BETA-GLUCOSYLTRANSFERASE"/>
    <property type="match status" value="1"/>
</dbReference>
<evidence type="ECO:0000313" key="3">
    <source>
        <dbReference type="Proteomes" id="UP000557872"/>
    </source>
</evidence>
<dbReference type="Pfam" id="PF00535">
    <property type="entry name" value="Glycos_transf_2"/>
    <property type="match status" value="1"/>
</dbReference>
<dbReference type="GO" id="GO:0016740">
    <property type="term" value="F:transferase activity"/>
    <property type="evidence" value="ECO:0007669"/>
    <property type="project" value="UniProtKB-KW"/>
</dbReference>
<name>A0A851GN37_9BACT</name>
<dbReference type="InterPro" id="IPR001173">
    <property type="entry name" value="Glyco_trans_2-like"/>
</dbReference>
<dbReference type="Proteomes" id="UP000557872">
    <property type="component" value="Unassembled WGS sequence"/>
</dbReference>
<dbReference type="Gene3D" id="3.90.550.10">
    <property type="entry name" value="Spore Coat Polysaccharide Biosynthesis Protein SpsA, Chain A"/>
    <property type="match status" value="1"/>
</dbReference>
<sequence>MPQKEVQRNESIVLVTPVWKDAERLRGFGRGLAATLVNVPYSIHWVIADDGSGDEERQRLKQLRAEFLAVFPEVSLYFADDHRGKGAVVREAWAEYPEVDWLAFVDADGSLSPDELVRMLDTGMESGCSVLAIRKRTEETRVALSFPRMVAHRLFRLAVQVLVGLRCEDPQCGAKLLRADDYRAVAGRLEEDGLAFDAEMLAAMAGSGSDWKELPVTWIEKDGGKVRPLRDAWGMLAALWRIRSRQAHTTPQNRRDD</sequence>
<organism evidence="2 3">
    <name type="scientific">Oceaniferula marina</name>
    <dbReference type="NCBI Taxonomy" id="2748318"/>
    <lineage>
        <taxon>Bacteria</taxon>
        <taxon>Pseudomonadati</taxon>
        <taxon>Verrucomicrobiota</taxon>
        <taxon>Verrucomicrobiia</taxon>
        <taxon>Verrucomicrobiales</taxon>
        <taxon>Verrucomicrobiaceae</taxon>
        <taxon>Oceaniferula</taxon>
    </lineage>
</organism>